<comment type="caution">
    <text evidence="12">The sequence shown here is derived from an EMBL/GenBank/DDBJ whole genome shotgun (WGS) entry which is preliminary data.</text>
</comment>
<comment type="subcellular location">
    <subcellularLocation>
        <location evidence="2 10">Cell membrane</location>
        <topology evidence="2 10">Multi-pass membrane protein</topology>
    </subcellularLocation>
</comment>
<keyword evidence="8 10" id="KW-1133">Transmembrane helix</keyword>
<organism evidence="12 13">
    <name type="scientific">Leifsonia shinshuensis</name>
    <dbReference type="NCBI Taxonomy" id="150026"/>
    <lineage>
        <taxon>Bacteria</taxon>
        <taxon>Bacillati</taxon>
        <taxon>Actinomycetota</taxon>
        <taxon>Actinomycetes</taxon>
        <taxon>Micrococcales</taxon>
        <taxon>Microbacteriaceae</taxon>
        <taxon>Leifsonia</taxon>
    </lineage>
</organism>
<proteinExistence type="inferred from homology"/>
<dbReference type="CDD" id="cd06261">
    <property type="entry name" value="TM_PBP2"/>
    <property type="match status" value="1"/>
</dbReference>
<feature type="transmembrane region" description="Helical" evidence="10">
    <location>
        <begin position="58"/>
        <end position="80"/>
    </location>
</feature>
<evidence type="ECO:0000256" key="10">
    <source>
        <dbReference type="RuleBase" id="RU363043"/>
    </source>
</evidence>
<evidence type="ECO:0000313" key="13">
    <source>
        <dbReference type="Proteomes" id="UP000578352"/>
    </source>
</evidence>
<feature type="transmembrane region" description="Helical" evidence="10">
    <location>
        <begin position="92"/>
        <end position="119"/>
    </location>
</feature>
<comment type="similarity">
    <text evidence="3 10">Belongs to the binding-protein-dependent transport system permease family. CysTW subfamily.</text>
</comment>
<dbReference type="AlphaFoldDB" id="A0A853CUS6"/>
<dbReference type="SUPFAM" id="SSF161098">
    <property type="entry name" value="MetI-like"/>
    <property type="match status" value="1"/>
</dbReference>
<feature type="transmembrane region" description="Helical" evidence="10">
    <location>
        <begin position="139"/>
        <end position="169"/>
    </location>
</feature>
<keyword evidence="5 10" id="KW-1003">Cell membrane</keyword>
<evidence type="ECO:0000256" key="1">
    <source>
        <dbReference type="ARBA" id="ARBA00003510"/>
    </source>
</evidence>
<evidence type="ECO:0000256" key="7">
    <source>
        <dbReference type="ARBA" id="ARBA00022692"/>
    </source>
</evidence>
<dbReference type="Pfam" id="PF00528">
    <property type="entry name" value="BPD_transp_1"/>
    <property type="match status" value="1"/>
</dbReference>
<evidence type="ECO:0000256" key="8">
    <source>
        <dbReference type="ARBA" id="ARBA00022989"/>
    </source>
</evidence>
<accession>A0A853CUS6</accession>
<feature type="transmembrane region" description="Helical" evidence="10">
    <location>
        <begin position="30"/>
        <end position="52"/>
    </location>
</feature>
<dbReference type="InterPro" id="IPR005672">
    <property type="entry name" value="Phosphate_PstA"/>
</dbReference>
<evidence type="ECO:0000259" key="11">
    <source>
        <dbReference type="PROSITE" id="PS50928"/>
    </source>
</evidence>
<dbReference type="PANTHER" id="PTHR42922">
    <property type="entry name" value="PHOSPHATE TRANSPORT SYSTEM PERMEASE PROTEIN PSTA"/>
    <property type="match status" value="1"/>
</dbReference>
<evidence type="ECO:0000256" key="5">
    <source>
        <dbReference type="ARBA" id="ARBA00022475"/>
    </source>
</evidence>
<evidence type="ECO:0000256" key="6">
    <source>
        <dbReference type="ARBA" id="ARBA00022592"/>
    </source>
</evidence>
<feature type="domain" description="ABC transmembrane type-1" evidence="11">
    <location>
        <begin position="144"/>
        <end position="353"/>
    </location>
</feature>
<feature type="transmembrane region" description="Helical" evidence="10">
    <location>
        <begin position="263"/>
        <end position="284"/>
    </location>
</feature>
<gene>
    <name evidence="12" type="ORF">HNR13_001468</name>
</gene>
<dbReference type="Proteomes" id="UP000578352">
    <property type="component" value="Unassembled WGS sequence"/>
</dbReference>
<dbReference type="EMBL" id="JACCFL010000001">
    <property type="protein sequence ID" value="NYJ23181.1"/>
    <property type="molecule type" value="Genomic_DNA"/>
</dbReference>
<protein>
    <recommendedName>
        <fullName evidence="10">Phosphate transport system permease protein PstA</fullName>
    </recommendedName>
</protein>
<dbReference type="GO" id="GO:0005886">
    <property type="term" value="C:plasma membrane"/>
    <property type="evidence" value="ECO:0007669"/>
    <property type="project" value="UniProtKB-SubCell"/>
</dbReference>
<keyword evidence="4" id="KW-0813">Transport</keyword>
<dbReference type="GO" id="GO:0005315">
    <property type="term" value="F:phosphate transmembrane transporter activity"/>
    <property type="evidence" value="ECO:0007669"/>
    <property type="project" value="InterPro"/>
</dbReference>
<evidence type="ECO:0000313" key="12">
    <source>
        <dbReference type="EMBL" id="NYJ23181.1"/>
    </source>
</evidence>
<feature type="transmembrane region" description="Helical" evidence="10">
    <location>
        <begin position="335"/>
        <end position="357"/>
    </location>
</feature>
<dbReference type="InterPro" id="IPR051408">
    <property type="entry name" value="Phosphate_transprt_permease"/>
</dbReference>
<keyword evidence="6" id="KW-0592">Phosphate transport</keyword>
<dbReference type="PROSITE" id="PS50928">
    <property type="entry name" value="ABC_TM1"/>
    <property type="match status" value="1"/>
</dbReference>
<dbReference type="InterPro" id="IPR035906">
    <property type="entry name" value="MetI-like_sf"/>
</dbReference>
<dbReference type="NCBIfam" id="TIGR00974">
    <property type="entry name" value="3a0107s02c"/>
    <property type="match status" value="1"/>
</dbReference>
<feature type="transmembrane region" description="Helical" evidence="10">
    <location>
        <begin position="214"/>
        <end position="231"/>
    </location>
</feature>
<dbReference type="PANTHER" id="PTHR42922:SF1">
    <property type="entry name" value="PHOSPHATE TRANSPORT SYSTEM PERMEASE PROTEIN PSTA"/>
    <property type="match status" value="1"/>
</dbReference>
<dbReference type="GO" id="GO:0035435">
    <property type="term" value="P:phosphate ion transmembrane transport"/>
    <property type="evidence" value="ECO:0007669"/>
    <property type="project" value="InterPro"/>
</dbReference>
<sequence length="366" mass="38839">MAATTTTATAAPRPLTNSYTAGKLPRWTPWVMLVGSWAVLIAVFAMLAASGATKGFNIVGAIFFGTVLFDVAIYATSLLVEGNRKAKDRLVTSLVVTAFIIALLPLISLGWTVVAQGLARFDITFFSESMRNVIGEGGGALHAIVGTLIITALTAIISVPIGLLTSIYLVEYGRGPLARAITFLVDVMTGIPSIVAGLFAYALFALIFGPAIRNGFMAAIALSVLMIPVVVRSSEEILRIVPNELREASLALGVPKWLTVVKVVLPTSLAGLVTGVMLAIARVIGETAPLLIVAGFTTSMNYNPFQDRMMALPVFVYTQYTQAAGLHAQASIDRAWTGALTLIIIVMLLNLIGRIVAKVFAPKYGR</sequence>
<reference evidence="12 13" key="1">
    <citation type="submission" date="2020-07" db="EMBL/GenBank/DDBJ databases">
        <title>Sequencing the genomes of 1000 actinobacteria strains.</title>
        <authorList>
            <person name="Klenk H.-P."/>
        </authorList>
    </citation>
    <scope>NUCLEOTIDE SEQUENCE [LARGE SCALE GENOMIC DNA]</scope>
    <source>
        <strain evidence="12 13">DSM 15165</strain>
    </source>
</reference>
<feature type="transmembrane region" description="Helical" evidence="10">
    <location>
        <begin position="181"/>
        <end position="208"/>
    </location>
</feature>
<evidence type="ECO:0000256" key="4">
    <source>
        <dbReference type="ARBA" id="ARBA00022448"/>
    </source>
</evidence>
<keyword evidence="7 10" id="KW-0812">Transmembrane</keyword>
<name>A0A853CUS6_9MICO</name>
<dbReference type="Gene3D" id="1.10.3720.10">
    <property type="entry name" value="MetI-like"/>
    <property type="match status" value="1"/>
</dbReference>
<evidence type="ECO:0000256" key="3">
    <source>
        <dbReference type="ARBA" id="ARBA00007069"/>
    </source>
</evidence>
<evidence type="ECO:0000256" key="9">
    <source>
        <dbReference type="ARBA" id="ARBA00023136"/>
    </source>
</evidence>
<comment type="function">
    <text evidence="1">Part of the binding-protein-dependent transport system for phosphate; probably responsible for the translocation of the substrate across the membrane.</text>
</comment>
<keyword evidence="9 10" id="KW-0472">Membrane</keyword>
<dbReference type="InterPro" id="IPR000515">
    <property type="entry name" value="MetI-like"/>
</dbReference>
<evidence type="ECO:0000256" key="2">
    <source>
        <dbReference type="ARBA" id="ARBA00004651"/>
    </source>
</evidence>
<dbReference type="RefSeq" id="WP_179605132.1">
    <property type="nucleotide sequence ID" value="NZ_BAABEH010000001.1"/>
</dbReference>